<dbReference type="STRING" id="32264.T1KGH7"/>
<dbReference type="EMBL" id="CAEY01000066">
    <property type="status" value="NOT_ANNOTATED_CDS"/>
    <property type="molecule type" value="Genomic_DNA"/>
</dbReference>
<protein>
    <submittedName>
        <fullName evidence="1">Uncharacterized protein</fullName>
    </submittedName>
</protein>
<name>T1KGH7_TETUR</name>
<dbReference type="AlphaFoldDB" id="T1KGH7"/>
<dbReference type="Proteomes" id="UP000015104">
    <property type="component" value="Unassembled WGS sequence"/>
</dbReference>
<keyword evidence="2" id="KW-1185">Reference proteome</keyword>
<proteinExistence type="predicted"/>
<sequence>MALMRKFVEFAGQDCKLYNVTIHIVNLENHYSRKLYEISDYKFLLDKDTFALIKPVAPMYFISVKNYPLKMNIKEIMDFLNLHIIESIQQSAILFGDSICIGFPTLWHAEKAISKYNEWRFYGTFLKAELLVDSHLTETLKCINISIDIKPVESKIKNEVKQLTFIKLNNSNEADDSEIIKFCIDCSTKSSSQCILSRKPFLWIVSSFKSDAQACLSKVQIKYPDAIIADPPVDLTSSYHENPYTVESCEQKVSIEATSPVDNEDANGWNIFFRRTSSLTGPNASTKLSLLYNLFEKLYDYGAKKVIFDGNVYCAHFDSVSLYQEVLRKIDSMYFSKLEFVNEQGLNKQLSKKLDRYKFNIPWCLTAELDIHCLVVKIDSTPSSWKIANEFWIGFPDARHCEEFKSRVKIILDNIMCPKDYVTGATFNKLKSHDYSAFQISTAKPSSALLESINLYDLGGNAYEFAFRLSQLQCFEPIAKPRIIERMSLLQTEKQECNAAVYYITVNVNFCDLMSCAKFSAEQVVKILVHLSEVIPLAATARYGPAYQVNLIFNSWHEASVARHRINKLKPAEVPYFTVFDSLDDCKKQFPGIFKYYVINEKGKVDEKMQSKNKEDKIDLNSSSVQSTSDVDVSDEAMMKKLEFLFVITTNPDVKFTRGMISIIEMHLVWMDCLAYIEFEDKIYVGFADFDRGYNASERIVRIKFKLLHNNDEDDFDVGVVAQSCTRFPPKVANLLANELRNPKKSSSNIYNIYSRHSAVPFQYFNYYIRKHLEKQSSNLVSLKYQLDPKTPNSHFR</sequence>
<reference evidence="1" key="2">
    <citation type="submission" date="2015-06" db="UniProtKB">
        <authorList>
            <consortium name="EnsemblMetazoa"/>
        </authorList>
    </citation>
    <scope>IDENTIFICATION</scope>
</reference>
<evidence type="ECO:0000313" key="2">
    <source>
        <dbReference type="Proteomes" id="UP000015104"/>
    </source>
</evidence>
<accession>T1KGH7</accession>
<dbReference type="EnsemblMetazoa" id="tetur11g00840.1">
    <property type="protein sequence ID" value="tetur11g00840.1"/>
    <property type="gene ID" value="tetur11g00840"/>
</dbReference>
<evidence type="ECO:0000313" key="1">
    <source>
        <dbReference type="EnsemblMetazoa" id="tetur11g00840.1"/>
    </source>
</evidence>
<dbReference type="eggNOG" id="ENOG502RY8B">
    <property type="taxonomic scope" value="Eukaryota"/>
</dbReference>
<organism evidence="1 2">
    <name type="scientific">Tetranychus urticae</name>
    <name type="common">Two-spotted spider mite</name>
    <dbReference type="NCBI Taxonomy" id="32264"/>
    <lineage>
        <taxon>Eukaryota</taxon>
        <taxon>Metazoa</taxon>
        <taxon>Ecdysozoa</taxon>
        <taxon>Arthropoda</taxon>
        <taxon>Chelicerata</taxon>
        <taxon>Arachnida</taxon>
        <taxon>Acari</taxon>
        <taxon>Acariformes</taxon>
        <taxon>Trombidiformes</taxon>
        <taxon>Prostigmata</taxon>
        <taxon>Eleutherengona</taxon>
        <taxon>Raphignathae</taxon>
        <taxon>Tetranychoidea</taxon>
        <taxon>Tetranychidae</taxon>
        <taxon>Tetranychus</taxon>
    </lineage>
</organism>
<reference evidence="2" key="1">
    <citation type="submission" date="2011-08" db="EMBL/GenBank/DDBJ databases">
        <authorList>
            <person name="Rombauts S."/>
        </authorList>
    </citation>
    <scope>NUCLEOTIDE SEQUENCE</scope>
    <source>
        <strain evidence="2">London</strain>
    </source>
</reference>
<dbReference type="HOGENOM" id="CLU_009071_0_0_1"/>